<dbReference type="OrthoDB" id="262547at2759"/>
<dbReference type="PANTHER" id="PTHR34144">
    <property type="entry name" value="CHROMOSOME 8, WHOLE GENOME SHOTGUN SEQUENCE"/>
    <property type="match status" value="1"/>
</dbReference>
<feature type="transmembrane region" description="Helical" evidence="2">
    <location>
        <begin position="139"/>
        <end position="162"/>
    </location>
</feature>
<name>A0A1B9IV99_9TREE</name>
<protein>
    <recommendedName>
        <fullName evidence="5">Capsular associated protein</fullName>
    </recommendedName>
</protein>
<feature type="region of interest" description="Disordered" evidence="1">
    <location>
        <begin position="61"/>
        <end position="101"/>
    </location>
</feature>
<sequence>MDKRTSSPFSQALYAVEVLTDRIKSLGIRVSESGRDRAETQNEEDGYRLLSWRNSIHETTSPANIELPDGVEIEEEENESPPPYDIDSPISPTSPSFPTSSPTSQISRFHLDYLLITIILLAVGSTITLFIIFPFPTTIPAFIGLFTILLGWTLTTWFKVIYHVSSIFKSREKISNRTKNFFNRFSTTKRTILATSTLFILFLSCLGFCPPEEQDVPVRPVQGEKYFVAANLHNSQDILPGWSSELIKLINYLGSDNVFVSIYESNSQDSTKSLLSSLNDTLLEMGVGRSIVTEQDDKHWWPYNTSPERIGYLANARNKALKPIQSSDPEIRLKGYNEFTKIIFLNDVYWTWESMVRLINTKIGGRDEYDQVCAMDFGTSGLYDTWASRDICGTPLRPFWPYVRDEVTIDRLRKEEPFEVSSCWNGAVVFKAGPFLYKPQEEDRVDEAEMIDLEQSHGGRHLAKRGWKMVDNPSYPNSVFSPSLTLPIQFRTSNISACDHSECFLIGYDLHRLYDTVARPPRIYMNPTVKLAYERNWFVWHNTVLRIPIIQWWLENWSRGYPFYFVDWIWEKAGRRRDYCTWSALAVHLPERCPALPGAIDKNWDQ</sequence>
<feature type="transmembrane region" description="Helical" evidence="2">
    <location>
        <begin position="191"/>
        <end position="209"/>
    </location>
</feature>
<dbReference type="AlphaFoldDB" id="A0A1B9IV99"/>
<organism evidence="3 4">
    <name type="scientific">Kwoniella mangroviensis CBS 10435</name>
    <dbReference type="NCBI Taxonomy" id="1331196"/>
    <lineage>
        <taxon>Eukaryota</taxon>
        <taxon>Fungi</taxon>
        <taxon>Dikarya</taxon>
        <taxon>Basidiomycota</taxon>
        <taxon>Agaricomycotina</taxon>
        <taxon>Tremellomycetes</taxon>
        <taxon>Tremellales</taxon>
        <taxon>Cryptococcaceae</taxon>
        <taxon>Kwoniella</taxon>
    </lineage>
</organism>
<dbReference type="STRING" id="1331196.A0A1B9IV99"/>
<dbReference type="InterPro" id="IPR021047">
    <property type="entry name" value="Mannosyltransferase_CMT1"/>
</dbReference>
<proteinExistence type="predicted"/>
<reference evidence="4" key="2">
    <citation type="submission" date="2013-12" db="EMBL/GenBank/DDBJ databases">
        <title>Evolution of pathogenesis and genome organization in the Tremellales.</title>
        <authorList>
            <person name="Cuomo C."/>
            <person name="Litvintseva A."/>
            <person name="Heitman J."/>
            <person name="Chen Y."/>
            <person name="Sun S."/>
            <person name="Springer D."/>
            <person name="Dromer F."/>
            <person name="Young S."/>
            <person name="Zeng Q."/>
            <person name="Chapman S."/>
            <person name="Gujja S."/>
            <person name="Saif S."/>
            <person name="Birren B."/>
        </authorList>
    </citation>
    <scope>NUCLEOTIDE SEQUENCE [LARGE SCALE GENOMIC DNA]</scope>
    <source>
        <strain evidence="4">CBS 10435</strain>
    </source>
</reference>
<accession>A0A1B9IV99</accession>
<evidence type="ECO:0000313" key="4">
    <source>
        <dbReference type="Proteomes" id="UP000092583"/>
    </source>
</evidence>
<gene>
    <name evidence="3" type="ORF">L486_02110</name>
</gene>
<keyword evidence="2" id="KW-1133">Transmembrane helix</keyword>
<feature type="compositionally biased region" description="Low complexity" evidence="1">
    <location>
        <begin position="85"/>
        <end position="101"/>
    </location>
</feature>
<dbReference type="EMBL" id="KI669460">
    <property type="protein sequence ID" value="OCF59445.1"/>
    <property type="molecule type" value="Genomic_DNA"/>
</dbReference>
<evidence type="ECO:0000256" key="2">
    <source>
        <dbReference type="SAM" id="Phobius"/>
    </source>
</evidence>
<keyword evidence="2" id="KW-0472">Membrane</keyword>
<evidence type="ECO:0008006" key="5">
    <source>
        <dbReference type="Google" id="ProtNLM"/>
    </source>
</evidence>
<feature type="compositionally biased region" description="Acidic residues" evidence="1">
    <location>
        <begin position="69"/>
        <end position="79"/>
    </location>
</feature>
<keyword evidence="4" id="KW-1185">Reference proteome</keyword>
<dbReference type="Pfam" id="PF11735">
    <property type="entry name" value="CAP59_mtransfer"/>
    <property type="match status" value="1"/>
</dbReference>
<feature type="transmembrane region" description="Helical" evidence="2">
    <location>
        <begin position="113"/>
        <end position="133"/>
    </location>
</feature>
<evidence type="ECO:0000313" key="3">
    <source>
        <dbReference type="EMBL" id="OCF59445.1"/>
    </source>
</evidence>
<keyword evidence="2" id="KW-0812">Transmembrane</keyword>
<dbReference type="PANTHER" id="PTHR34144:SF7">
    <property type="entry name" value="EXPORT PROTEIN (CAP59), PUTATIVE (AFU_ORTHOLOGUE AFUA_7G05020)-RELATED"/>
    <property type="match status" value="1"/>
</dbReference>
<evidence type="ECO:0000256" key="1">
    <source>
        <dbReference type="SAM" id="MobiDB-lite"/>
    </source>
</evidence>
<dbReference type="Proteomes" id="UP000092583">
    <property type="component" value="Unassembled WGS sequence"/>
</dbReference>
<reference evidence="3 4" key="1">
    <citation type="submission" date="2013-07" db="EMBL/GenBank/DDBJ databases">
        <title>The Genome Sequence of Kwoniella mangroviensis CBS10435.</title>
        <authorList>
            <consortium name="The Broad Institute Genome Sequencing Platform"/>
            <person name="Cuomo C."/>
            <person name="Litvintseva A."/>
            <person name="Chen Y."/>
            <person name="Heitman J."/>
            <person name="Sun S."/>
            <person name="Springer D."/>
            <person name="Dromer F."/>
            <person name="Young S.K."/>
            <person name="Zeng Q."/>
            <person name="Gargeya S."/>
            <person name="Fitzgerald M."/>
            <person name="Abouelleil A."/>
            <person name="Alvarado L."/>
            <person name="Berlin A.M."/>
            <person name="Chapman S.B."/>
            <person name="Dewar J."/>
            <person name="Goldberg J."/>
            <person name="Griggs A."/>
            <person name="Gujja S."/>
            <person name="Hansen M."/>
            <person name="Howarth C."/>
            <person name="Imamovic A."/>
            <person name="Larimer J."/>
            <person name="McCowan C."/>
            <person name="Murphy C."/>
            <person name="Pearson M."/>
            <person name="Priest M."/>
            <person name="Roberts A."/>
            <person name="Saif S."/>
            <person name="Shea T."/>
            <person name="Sykes S."/>
            <person name="Wortman J."/>
            <person name="Nusbaum C."/>
            <person name="Birren B."/>
        </authorList>
    </citation>
    <scope>NUCLEOTIDE SEQUENCE [LARGE SCALE GENOMIC DNA]</scope>
    <source>
        <strain evidence="3 4">CBS 10435</strain>
    </source>
</reference>